<name>A0A2H6BYW8_MICAE</name>
<dbReference type="Proteomes" id="UP000236321">
    <property type="component" value="Unassembled WGS sequence"/>
</dbReference>
<gene>
    <name evidence="1" type="ORF">BGM30_44880</name>
</gene>
<evidence type="ECO:0000313" key="2">
    <source>
        <dbReference type="Proteomes" id="UP000236321"/>
    </source>
</evidence>
<reference evidence="2" key="1">
    <citation type="submission" date="2017-12" db="EMBL/GenBank/DDBJ databases">
        <title>Improved Draft Genome Sequence of Microcystis aeruginosa NIES-298, a Microcystin-Producing Cyanobacterium from Lake Kasumigaura, Japan.</title>
        <authorList>
            <person name="Yamaguchi H."/>
            <person name="Suzuki S."/>
            <person name="Kawachi M."/>
        </authorList>
    </citation>
    <scope>NUCLEOTIDE SEQUENCE [LARGE SCALE GENOMIC DNA]</scope>
    <source>
        <strain evidence="2">NIES-298</strain>
    </source>
</reference>
<proteinExistence type="predicted"/>
<evidence type="ECO:0000313" key="1">
    <source>
        <dbReference type="EMBL" id="GBD55395.1"/>
    </source>
</evidence>
<protein>
    <submittedName>
        <fullName evidence="1">Uncharacterized protein</fullName>
    </submittedName>
</protein>
<dbReference type="RefSeq" id="WP_103113470.1">
    <property type="nucleotide sequence ID" value="NZ_BEIU01000026.1"/>
</dbReference>
<comment type="caution">
    <text evidence="1">The sequence shown here is derived from an EMBL/GenBank/DDBJ whole genome shotgun (WGS) entry which is preliminary data.</text>
</comment>
<dbReference type="AlphaFoldDB" id="A0A2H6BYW8"/>
<organism evidence="1 2">
    <name type="scientific">Microcystis aeruginosa NIES-298</name>
    <dbReference type="NCBI Taxonomy" id="449468"/>
    <lineage>
        <taxon>Bacteria</taxon>
        <taxon>Bacillati</taxon>
        <taxon>Cyanobacteriota</taxon>
        <taxon>Cyanophyceae</taxon>
        <taxon>Oscillatoriophycideae</taxon>
        <taxon>Chroococcales</taxon>
        <taxon>Microcystaceae</taxon>
        <taxon>Microcystis</taxon>
    </lineage>
</organism>
<accession>A0A2H6BYW8</accession>
<dbReference type="EMBL" id="BEYQ01000022">
    <property type="protein sequence ID" value="GBD55395.1"/>
    <property type="molecule type" value="Genomic_DNA"/>
</dbReference>
<sequence>MEKSTIQAGTVSLQSFQQDGIHRHSAPMESYYSLFFKGALAPNQSISFEILVSLQLISLLIGSSDNTVSSGKITISIINTEDIITSQFEIPFTDTDPSSGAVASAEFPFMVINPKWRVELKTTFNTNYIQLWAKQVFLEARILGQRI</sequence>